<evidence type="ECO:0000259" key="1">
    <source>
        <dbReference type="PROSITE" id="PS51186"/>
    </source>
</evidence>
<protein>
    <submittedName>
        <fullName evidence="2">GNAT family N-acetyltransferase</fullName>
        <ecNumber evidence="2">2.3.1.-</ecNumber>
    </submittedName>
</protein>
<evidence type="ECO:0000313" key="3">
    <source>
        <dbReference type="Proteomes" id="UP000830639"/>
    </source>
</evidence>
<dbReference type="PANTHER" id="PTHR41700:SF1">
    <property type="entry name" value="N-ACETYLTRANSFERASE DOMAIN-CONTAINING PROTEIN"/>
    <property type="match status" value="1"/>
</dbReference>
<dbReference type="Proteomes" id="UP000830639">
    <property type="component" value="Chromosome"/>
</dbReference>
<keyword evidence="2" id="KW-0808">Transferase</keyword>
<dbReference type="Pfam" id="PF00583">
    <property type="entry name" value="Acetyltransf_1"/>
    <property type="match status" value="1"/>
</dbReference>
<keyword evidence="2" id="KW-0012">Acyltransferase</keyword>
<organism evidence="2 3">
    <name type="scientific">Gottfriedia acidiceleris</name>
    <dbReference type="NCBI Taxonomy" id="371036"/>
    <lineage>
        <taxon>Bacteria</taxon>
        <taxon>Bacillati</taxon>
        <taxon>Bacillota</taxon>
        <taxon>Bacilli</taxon>
        <taxon>Bacillales</taxon>
        <taxon>Bacillaceae</taxon>
        <taxon>Gottfriedia</taxon>
    </lineage>
</organism>
<dbReference type="InterPro" id="IPR000182">
    <property type="entry name" value="GNAT_dom"/>
</dbReference>
<dbReference type="SUPFAM" id="SSF55729">
    <property type="entry name" value="Acyl-CoA N-acyltransferases (Nat)"/>
    <property type="match status" value="1"/>
</dbReference>
<proteinExistence type="predicted"/>
<name>A0ABY4JHJ7_9BACI</name>
<accession>A0ABY4JHJ7</accession>
<dbReference type="EMBL" id="CP096034">
    <property type="protein sequence ID" value="UPM53311.1"/>
    <property type="molecule type" value="Genomic_DNA"/>
</dbReference>
<reference evidence="2 3" key="1">
    <citation type="submission" date="2022-04" db="EMBL/GenBank/DDBJ databases">
        <title>Mechanism of arsenic methylation and mitigation arsenic toxicity by Bacillus sp. LH14 from an Arsenic-Contaminated Paddy Soil.</title>
        <authorList>
            <person name="Wang D."/>
        </authorList>
    </citation>
    <scope>NUCLEOTIDE SEQUENCE [LARGE SCALE GENOMIC DNA]</scope>
    <source>
        <strain evidence="2 3">LH14</strain>
    </source>
</reference>
<keyword evidence="3" id="KW-1185">Reference proteome</keyword>
<dbReference type="EC" id="2.3.1.-" evidence="2"/>
<dbReference type="InterPro" id="IPR016181">
    <property type="entry name" value="Acyl_CoA_acyltransferase"/>
</dbReference>
<dbReference type="PANTHER" id="PTHR41700">
    <property type="entry name" value="GCN5-RELATED N-ACETYLTRANSFERASE"/>
    <property type="match status" value="1"/>
</dbReference>
<dbReference type="Gene3D" id="3.40.630.30">
    <property type="match status" value="1"/>
</dbReference>
<dbReference type="GO" id="GO:0016746">
    <property type="term" value="F:acyltransferase activity"/>
    <property type="evidence" value="ECO:0007669"/>
    <property type="project" value="UniProtKB-KW"/>
</dbReference>
<gene>
    <name evidence="2" type="ORF">MY490_16075</name>
</gene>
<feature type="domain" description="N-acetyltransferase" evidence="1">
    <location>
        <begin position="14"/>
        <end position="158"/>
    </location>
</feature>
<evidence type="ECO:0000313" key="2">
    <source>
        <dbReference type="EMBL" id="UPM53311.1"/>
    </source>
</evidence>
<sequence length="280" mass="32049">MLNKLNQSEVNTGIKIRALHSIEEMGQVRELESKIWGFEDSIPTHQTITAAKNGGLVLGAYFDDKIIGFQYSFPGYDGSTVYLCSHMLGIDQAFRNKGIGKLLKIAQREEALKLGYKLITWTYDPLETANGYLNISKLGGVCNTYIENCYGEMEDLLNSGIPSDRFLVEWYIAKGEEEEENLRPYELDEAINNSLIKWEESNEGIPIPIQNDIDVLNDLAFVAVPKDFRTIREKNIKIASQWRMLTRESFKKLFQSGWKVTGFYKNSDSEMPVHFYVMNK</sequence>
<dbReference type="InterPro" id="IPR038764">
    <property type="entry name" value="GNAT_N_AcTrfase_prd"/>
</dbReference>
<dbReference type="PROSITE" id="PS51186">
    <property type="entry name" value="GNAT"/>
    <property type="match status" value="1"/>
</dbReference>
<dbReference type="RefSeq" id="WP_248266584.1">
    <property type="nucleotide sequence ID" value="NZ_CP096034.1"/>
</dbReference>
<dbReference type="CDD" id="cd04301">
    <property type="entry name" value="NAT_SF"/>
    <property type="match status" value="1"/>
</dbReference>